<dbReference type="GO" id="GO:0002098">
    <property type="term" value="P:tRNA wobble uridine modification"/>
    <property type="evidence" value="ECO:0007669"/>
    <property type="project" value="InterPro"/>
</dbReference>
<accession>A0A1X2INF3</accession>
<dbReference type="GO" id="GO:0033588">
    <property type="term" value="C:elongator holoenzyme complex"/>
    <property type="evidence" value="ECO:0007669"/>
    <property type="project" value="InterPro"/>
</dbReference>
<name>A0A1X2INF3_9FUNG</name>
<dbReference type="Proteomes" id="UP000193560">
    <property type="component" value="Unassembled WGS sequence"/>
</dbReference>
<proteinExistence type="inferred from homology"/>
<evidence type="ECO:0000256" key="1">
    <source>
        <dbReference type="ARBA" id="ARBA00005043"/>
    </source>
</evidence>
<organism evidence="3 4">
    <name type="scientific">Absidia repens</name>
    <dbReference type="NCBI Taxonomy" id="90262"/>
    <lineage>
        <taxon>Eukaryota</taxon>
        <taxon>Fungi</taxon>
        <taxon>Fungi incertae sedis</taxon>
        <taxon>Mucoromycota</taxon>
        <taxon>Mucoromycotina</taxon>
        <taxon>Mucoromycetes</taxon>
        <taxon>Mucorales</taxon>
        <taxon>Cunninghamellaceae</taxon>
        <taxon>Absidia</taxon>
    </lineage>
</organism>
<gene>
    <name evidence="3" type="ORF">BCR42DRAFT_410015</name>
</gene>
<dbReference type="STRING" id="90262.A0A1X2INF3"/>
<dbReference type="EMBL" id="MCGE01000007">
    <property type="protein sequence ID" value="ORZ19554.1"/>
    <property type="molecule type" value="Genomic_DNA"/>
</dbReference>
<dbReference type="PANTHER" id="PTHR16184:SF6">
    <property type="entry name" value="ELONGATOR COMPLEX PROTEIN 6"/>
    <property type="match status" value="1"/>
</dbReference>
<comment type="similarity">
    <text evidence="2">Belongs to the ELP6 family.</text>
</comment>
<protein>
    <recommendedName>
        <fullName evidence="5">Elongator complex protein 6</fullName>
    </recommendedName>
</protein>
<dbReference type="AlphaFoldDB" id="A0A1X2INF3"/>
<dbReference type="OrthoDB" id="9995306at2759"/>
<dbReference type="Pfam" id="PF09807">
    <property type="entry name" value="ELP6"/>
    <property type="match status" value="1"/>
</dbReference>
<dbReference type="CDD" id="cd19495">
    <property type="entry name" value="Elp6"/>
    <property type="match status" value="1"/>
</dbReference>
<dbReference type="InterPro" id="IPR027417">
    <property type="entry name" value="P-loop_NTPase"/>
</dbReference>
<dbReference type="UniPathway" id="UPA00988"/>
<dbReference type="InterPro" id="IPR018627">
    <property type="entry name" value="ELP6"/>
</dbReference>
<evidence type="ECO:0000313" key="4">
    <source>
        <dbReference type="Proteomes" id="UP000193560"/>
    </source>
</evidence>
<dbReference type="Gene3D" id="3.40.50.300">
    <property type="entry name" value="P-loop containing nucleotide triphosphate hydrolases"/>
    <property type="match status" value="1"/>
</dbReference>
<evidence type="ECO:0000256" key="2">
    <source>
        <dbReference type="ARBA" id="ARBA00008837"/>
    </source>
</evidence>
<comment type="pathway">
    <text evidence="1">tRNA modification; 5-methoxycarbonylmethyl-2-thiouridine-tRNA biosynthesis.</text>
</comment>
<dbReference type="PANTHER" id="PTHR16184">
    <property type="entry name" value="ELONGATOR COMPLEX PROTEIN 6"/>
    <property type="match status" value="1"/>
</dbReference>
<keyword evidence="4" id="KW-1185">Reference proteome</keyword>
<reference evidence="3 4" key="1">
    <citation type="submission" date="2016-07" db="EMBL/GenBank/DDBJ databases">
        <title>Pervasive Adenine N6-methylation of Active Genes in Fungi.</title>
        <authorList>
            <consortium name="DOE Joint Genome Institute"/>
            <person name="Mondo S.J."/>
            <person name="Dannebaum R.O."/>
            <person name="Kuo R.C."/>
            <person name="Labutti K."/>
            <person name="Haridas S."/>
            <person name="Kuo A."/>
            <person name="Salamov A."/>
            <person name="Ahrendt S.R."/>
            <person name="Lipzen A."/>
            <person name="Sullivan W."/>
            <person name="Andreopoulos W.B."/>
            <person name="Clum A."/>
            <person name="Lindquist E."/>
            <person name="Daum C."/>
            <person name="Ramamoorthy G.K."/>
            <person name="Gryganskyi A."/>
            <person name="Culley D."/>
            <person name="Magnuson J.K."/>
            <person name="James T.Y."/>
            <person name="O'Malley M.A."/>
            <person name="Stajich J.E."/>
            <person name="Spatafora J.W."/>
            <person name="Visel A."/>
            <person name="Grigoriev I.V."/>
        </authorList>
    </citation>
    <scope>NUCLEOTIDE SEQUENCE [LARGE SCALE GENOMIC DNA]</scope>
    <source>
        <strain evidence="3 4">NRRL 1336</strain>
    </source>
</reference>
<sequence length="280" mass="30925">MGYASLDAALAFPNNLPPTQSHIVITDTLKSDANFMIHHFVSNQLKTDRRVVLVGLAQIFNHYFLISRKLGTNLLPFKQSGQFVFIDGVTHLNGYTLDTPYPPAKAPTTPSDTLDGSRLKQHVGNSSNPMSEKSILQQFYTVIKSHIQQQQHPLLILDDASMLLLSGFGLQNINAFINRIKSLLASVDGTLVTLIHVDEEGTEDVEQDSFVKSMIQSSELVLQMQPLGSGLARDVHGQLSIVYGPKYLPGSIKTQPQSMHYKILDNNVHFFAKGISEGVL</sequence>
<comment type="caution">
    <text evidence="3">The sequence shown here is derived from an EMBL/GenBank/DDBJ whole genome shotgun (WGS) entry which is preliminary data.</text>
</comment>
<evidence type="ECO:0008006" key="5">
    <source>
        <dbReference type="Google" id="ProtNLM"/>
    </source>
</evidence>
<evidence type="ECO:0000313" key="3">
    <source>
        <dbReference type="EMBL" id="ORZ19554.1"/>
    </source>
</evidence>